<dbReference type="GO" id="GO:0005737">
    <property type="term" value="C:cytoplasm"/>
    <property type="evidence" value="ECO:0007669"/>
    <property type="project" value="TreeGrafter"/>
</dbReference>
<protein>
    <submittedName>
        <fullName evidence="3">Dehydrogenase</fullName>
    </submittedName>
</protein>
<dbReference type="InterPro" id="IPR036188">
    <property type="entry name" value="FAD/NAD-bd_sf"/>
</dbReference>
<comment type="caution">
    <text evidence="3">The sequence shown here is derived from an EMBL/GenBank/DDBJ whole genome shotgun (WGS) entry which is preliminary data.</text>
</comment>
<evidence type="ECO:0000313" key="3">
    <source>
        <dbReference type="EMBL" id="GFE50459.1"/>
    </source>
</evidence>
<dbReference type="SUPFAM" id="SSF51905">
    <property type="entry name" value="FAD/NAD(P)-binding domain"/>
    <property type="match status" value="1"/>
</dbReference>
<accession>A0A640VR13</accession>
<proteinExistence type="predicted"/>
<dbReference type="SUPFAM" id="SSF54373">
    <property type="entry name" value="FAD-linked reductases, C-terminal domain"/>
    <property type="match status" value="1"/>
</dbReference>
<dbReference type="PANTHER" id="PTHR13847">
    <property type="entry name" value="SARCOSINE DEHYDROGENASE-RELATED"/>
    <property type="match status" value="1"/>
</dbReference>
<dbReference type="PANTHER" id="PTHR13847:SF289">
    <property type="entry name" value="GLYCINE OXIDASE"/>
    <property type="match status" value="1"/>
</dbReference>
<gene>
    <name evidence="3" type="ORF">So717_22120</name>
</gene>
<dbReference type="Gene3D" id="3.30.9.10">
    <property type="entry name" value="D-Amino Acid Oxidase, subunit A, domain 2"/>
    <property type="match status" value="1"/>
</dbReference>
<dbReference type="Pfam" id="PF01266">
    <property type="entry name" value="DAO"/>
    <property type="match status" value="1"/>
</dbReference>
<dbReference type="AlphaFoldDB" id="A0A640VR13"/>
<dbReference type="OrthoDB" id="9805337at2"/>
<name>A0A640VR13_9RHOB</name>
<keyword evidence="1" id="KW-0560">Oxidoreductase</keyword>
<dbReference type="Gene3D" id="3.50.50.60">
    <property type="entry name" value="FAD/NAD(P)-binding domain"/>
    <property type="match status" value="2"/>
</dbReference>
<evidence type="ECO:0000259" key="2">
    <source>
        <dbReference type="Pfam" id="PF01266"/>
    </source>
</evidence>
<reference evidence="3 4" key="1">
    <citation type="submission" date="2019-12" db="EMBL/GenBank/DDBJ databases">
        <title>Roseobacter cerasinus sp. nov., isolated from seawater around aquaculture.</title>
        <authorList>
            <person name="Muramatsu S."/>
            <person name="Takabe Y."/>
            <person name="Mori K."/>
            <person name="Takaichi S."/>
            <person name="Hanada S."/>
        </authorList>
    </citation>
    <scope>NUCLEOTIDE SEQUENCE [LARGE SCALE GENOMIC DNA]</scope>
    <source>
        <strain evidence="3 4">AI77</strain>
    </source>
</reference>
<dbReference type="Proteomes" id="UP000436522">
    <property type="component" value="Unassembled WGS sequence"/>
</dbReference>
<feature type="domain" description="FAD dependent oxidoreductase" evidence="2">
    <location>
        <begin position="4"/>
        <end position="391"/>
    </location>
</feature>
<dbReference type="RefSeq" id="WP_159977268.1">
    <property type="nucleotide sequence ID" value="NZ_BLIV01000004.1"/>
</dbReference>
<evidence type="ECO:0000313" key="4">
    <source>
        <dbReference type="Proteomes" id="UP000436522"/>
    </source>
</evidence>
<dbReference type="PRINTS" id="PR00411">
    <property type="entry name" value="PNDRDTASEI"/>
</dbReference>
<evidence type="ECO:0000256" key="1">
    <source>
        <dbReference type="ARBA" id="ARBA00023002"/>
    </source>
</evidence>
<organism evidence="3 4">
    <name type="scientific">Roseobacter cerasinus</name>
    <dbReference type="NCBI Taxonomy" id="2602289"/>
    <lineage>
        <taxon>Bacteria</taxon>
        <taxon>Pseudomonadati</taxon>
        <taxon>Pseudomonadota</taxon>
        <taxon>Alphaproteobacteria</taxon>
        <taxon>Rhodobacterales</taxon>
        <taxon>Roseobacteraceae</taxon>
        <taxon>Roseobacter</taxon>
    </lineage>
</organism>
<keyword evidence="4" id="KW-1185">Reference proteome</keyword>
<sequence length="415" mass="44027">MAQRVIIIGAGIVGVSAGIWLRRYGVDVTLVDRAAPGQGTSYGNAGVLAACSMVPVTAPGLISKAPGFLANPDFPLFLRWAYLPKLAPWLMRYLRHANDADTRRIAVGLTPIVADAVEQHKSLTDGTAAAAWVQDSDYHFAYRSRVDFDADAYTWALRREAGFVPQLREGAEVQAVEPNLSSAIGCLATVKDHGFIRDPGGYVAALAKVFAQLGGQIRTAEVVDVDLQGGRITGLITTQGVMPCDTAVLASGVWSAPLMKKLGATVPMESERGYHIVFEDAENAAIAPTMVASGKFVATPMAAGLRCAGVVEFGGLKAGPSKAPFTLLRRQVREAFPALTHGREVEWMGHRPAPADSLPLIGEIGQTGVLSAFGHHHIGLTGGPKTGRLVAGIIAGRDPNMDMRPYSPNRFGARK</sequence>
<dbReference type="GO" id="GO:0016491">
    <property type="term" value="F:oxidoreductase activity"/>
    <property type="evidence" value="ECO:0007669"/>
    <property type="project" value="UniProtKB-KW"/>
</dbReference>
<dbReference type="InterPro" id="IPR006076">
    <property type="entry name" value="FAD-dep_OxRdtase"/>
</dbReference>
<dbReference type="EMBL" id="BLIV01000004">
    <property type="protein sequence ID" value="GFE50459.1"/>
    <property type="molecule type" value="Genomic_DNA"/>
</dbReference>